<feature type="compositionally biased region" description="Low complexity" evidence="1">
    <location>
        <begin position="329"/>
        <end position="363"/>
    </location>
</feature>
<dbReference type="InParanoid" id="A0A165DSQ9"/>
<protein>
    <submittedName>
        <fullName evidence="2">Uncharacterized protein</fullName>
    </submittedName>
</protein>
<accession>A0A165DSQ9</accession>
<reference evidence="2 3" key="1">
    <citation type="journal article" date="2016" name="Mol. Biol. Evol.">
        <title>Comparative Genomics of Early-Diverging Mushroom-Forming Fungi Provides Insights into the Origins of Lignocellulose Decay Capabilities.</title>
        <authorList>
            <person name="Nagy L.G."/>
            <person name="Riley R."/>
            <person name="Tritt A."/>
            <person name="Adam C."/>
            <person name="Daum C."/>
            <person name="Floudas D."/>
            <person name="Sun H."/>
            <person name="Yadav J.S."/>
            <person name="Pangilinan J."/>
            <person name="Larsson K.H."/>
            <person name="Matsuura K."/>
            <person name="Barry K."/>
            <person name="Labutti K."/>
            <person name="Kuo R."/>
            <person name="Ohm R.A."/>
            <person name="Bhattacharya S.S."/>
            <person name="Shirouzu T."/>
            <person name="Yoshinaga Y."/>
            <person name="Martin F.M."/>
            <person name="Grigoriev I.V."/>
            <person name="Hibbett D.S."/>
        </authorList>
    </citation>
    <scope>NUCLEOTIDE SEQUENCE [LARGE SCALE GENOMIC DNA]</scope>
    <source>
        <strain evidence="2 3">93-53</strain>
    </source>
</reference>
<proteinExistence type="predicted"/>
<feature type="compositionally biased region" description="Low complexity" evidence="1">
    <location>
        <begin position="409"/>
        <end position="422"/>
    </location>
</feature>
<feature type="region of interest" description="Disordered" evidence="1">
    <location>
        <begin position="324"/>
        <end position="426"/>
    </location>
</feature>
<dbReference type="Proteomes" id="UP000076871">
    <property type="component" value="Unassembled WGS sequence"/>
</dbReference>
<feature type="compositionally biased region" description="Basic and acidic residues" evidence="1">
    <location>
        <begin position="566"/>
        <end position="588"/>
    </location>
</feature>
<dbReference type="EMBL" id="KV427629">
    <property type="protein sequence ID" value="KZT05552.1"/>
    <property type="molecule type" value="Genomic_DNA"/>
</dbReference>
<evidence type="ECO:0000256" key="1">
    <source>
        <dbReference type="SAM" id="MobiDB-lite"/>
    </source>
</evidence>
<feature type="compositionally biased region" description="Polar residues" evidence="1">
    <location>
        <begin position="460"/>
        <end position="476"/>
    </location>
</feature>
<feature type="region of interest" description="Disordered" evidence="1">
    <location>
        <begin position="269"/>
        <end position="309"/>
    </location>
</feature>
<dbReference type="GeneID" id="63829721"/>
<feature type="region of interest" description="Disordered" evidence="1">
    <location>
        <begin position="190"/>
        <end position="224"/>
    </location>
</feature>
<dbReference type="STRING" id="1314785.A0A165DSQ9"/>
<evidence type="ECO:0000313" key="2">
    <source>
        <dbReference type="EMBL" id="KZT05552.1"/>
    </source>
</evidence>
<dbReference type="AlphaFoldDB" id="A0A165DSQ9"/>
<feature type="compositionally biased region" description="Low complexity" evidence="1">
    <location>
        <begin position="532"/>
        <end position="543"/>
    </location>
</feature>
<dbReference type="RefSeq" id="XP_040763292.1">
    <property type="nucleotide sequence ID" value="XM_040912693.1"/>
</dbReference>
<feature type="region of interest" description="Disordered" evidence="1">
    <location>
        <begin position="528"/>
        <end position="634"/>
    </location>
</feature>
<sequence>MSATSPRRGHHRKRLSALRLSTDSTVTTLPAYTRSPPWTNQNDLLGVGDISDRPPEYPDSADEGDEDTDTDESQVVYLPPSPLLPSSTRRARFSQPSRTRRRQSSSAGDPYLDSLLARSVHALEMSNALLQSSMSTQSSLSAVLASDSMADRSLEARAQVLTSRIRGNRDLHETWLEDLDEISKSVDDLVGGAGEDSAKTVEGGNTMSKSLPSSGLAADLKPSRRPSLELRHVSGSQLQYSNHDRSHFVSPPPRALTMYVDSSGDPNLIVLPPTLGQRTTSHLPPTPLPSSETLSEPAQEALSEPADQTRRIVDVLSSFVGIASSRQRSGTASASASISSSPQLSSSISTRTGRSSSTSSRTIRQGRHSKSPPAKPASSPPIASGSRSRSLTPMRQSSSPRMPRPMTPPIEELSSSSASSESDTLHVDRTLESLRSILERQPPRELSPRPPRPSFLQPSTVSPVSGTSNATASISRLFTKGRHSSSTRPPSPPRQSVLKNRSAPPTPINDVSHTSTLLDVPDMLSISGLFNGSIRSGTSSGRSTPKRISFAELPEPYSTKSRERRKGNGKDGKDSAKRKGKEREKDEGTGWWTGWLLGAAGTGSGSGLSLAAVREERTRGSPWTSRPVWEEWGA</sequence>
<evidence type="ECO:0000313" key="3">
    <source>
        <dbReference type="Proteomes" id="UP000076871"/>
    </source>
</evidence>
<dbReference type="OrthoDB" id="3254377at2759"/>
<feature type="region of interest" description="Disordered" evidence="1">
    <location>
        <begin position="438"/>
        <end position="516"/>
    </location>
</feature>
<feature type="compositionally biased region" description="Basic and acidic residues" evidence="1">
    <location>
        <begin position="438"/>
        <end position="447"/>
    </location>
</feature>
<feature type="compositionally biased region" description="Polar residues" evidence="1">
    <location>
        <begin position="19"/>
        <end position="43"/>
    </location>
</feature>
<feature type="compositionally biased region" description="Low complexity" evidence="1">
    <location>
        <begin position="589"/>
        <end position="599"/>
    </location>
</feature>
<keyword evidence="3" id="KW-1185">Reference proteome</keyword>
<feature type="compositionally biased region" description="Acidic residues" evidence="1">
    <location>
        <begin position="59"/>
        <end position="72"/>
    </location>
</feature>
<feature type="region of interest" description="Disordered" evidence="1">
    <location>
        <begin position="1"/>
        <end position="110"/>
    </location>
</feature>
<gene>
    <name evidence="2" type="ORF">LAESUDRAFT_760108</name>
</gene>
<name>A0A165DSQ9_9APHY</name>
<feature type="compositionally biased region" description="Basic residues" evidence="1">
    <location>
        <begin position="7"/>
        <end position="16"/>
    </location>
</feature>
<feature type="compositionally biased region" description="Polar residues" evidence="1">
    <location>
        <begin position="203"/>
        <end position="213"/>
    </location>
</feature>
<feature type="compositionally biased region" description="Low complexity" evidence="1">
    <location>
        <begin position="279"/>
        <end position="297"/>
    </location>
</feature>
<feature type="compositionally biased region" description="Low complexity" evidence="1">
    <location>
        <begin position="380"/>
        <end position="401"/>
    </location>
</feature>
<organism evidence="2 3">
    <name type="scientific">Laetiporus sulphureus 93-53</name>
    <dbReference type="NCBI Taxonomy" id="1314785"/>
    <lineage>
        <taxon>Eukaryota</taxon>
        <taxon>Fungi</taxon>
        <taxon>Dikarya</taxon>
        <taxon>Basidiomycota</taxon>
        <taxon>Agaricomycotina</taxon>
        <taxon>Agaricomycetes</taxon>
        <taxon>Polyporales</taxon>
        <taxon>Laetiporus</taxon>
    </lineage>
</organism>